<feature type="transmembrane region" description="Helical" evidence="1">
    <location>
        <begin position="302"/>
        <end position="321"/>
    </location>
</feature>
<feature type="transmembrane region" description="Helical" evidence="1">
    <location>
        <begin position="333"/>
        <end position="357"/>
    </location>
</feature>
<organism evidence="2">
    <name type="scientific">Oikopleura dioica</name>
    <name type="common">Tunicate</name>
    <dbReference type="NCBI Taxonomy" id="34765"/>
    <lineage>
        <taxon>Eukaryota</taxon>
        <taxon>Metazoa</taxon>
        <taxon>Chordata</taxon>
        <taxon>Tunicata</taxon>
        <taxon>Appendicularia</taxon>
        <taxon>Copelata</taxon>
        <taxon>Oikopleuridae</taxon>
        <taxon>Oikopleura</taxon>
    </lineage>
</organism>
<feature type="transmembrane region" description="Helical" evidence="1">
    <location>
        <begin position="20"/>
        <end position="41"/>
    </location>
</feature>
<feature type="transmembrane region" description="Helical" evidence="1">
    <location>
        <begin position="234"/>
        <end position="254"/>
    </location>
</feature>
<feature type="transmembrane region" description="Helical" evidence="1">
    <location>
        <begin position="410"/>
        <end position="427"/>
    </location>
</feature>
<keyword evidence="1" id="KW-0812">Transmembrane</keyword>
<protein>
    <submittedName>
        <fullName evidence="2">Uncharacterized protein</fullName>
    </submittedName>
</protein>
<proteinExistence type="predicted"/>
<dbReference type="Proteomes" id="UP000001307">
    <property type="component" value="Unassembled WGS sequence"/>
</dbReference>
<evidence type="ECO:0000256" key="1">
    <source>
        <dbReference type="SAM" id="Phobius"/>
    </source>
</evidence>
<accession>E4WSK8</accession>
<dbReference type="InParanoid" id="E4WSK8"/>
<feature type="transmembrane region" description="Helical" evidence="1">
    <location>
        <begin position="369"/>
        <end position="390"/>
    </location>
</feature>
<feature type="transmembrane region" description="Helical" evidence="1">
    <location>
        <begin position="274"/>
        <end position="295"/>
    </location>
</feature>
<evidence type="ECO:0000313" key="2">
    <source>
        <dbReference type="EMBL" id="CBY20741.1"/>
    </source>
</evidence>
<keyword evidence="1" id="KW-1133">Transmembrane helix</keyword>
<sequence>MDCDDRKQIHLFSARPRALIALILTGLVVLISAIVAGLLLGSSYETSVPYQTAQNGRHRVFFSISSKLPRDVHLLVSSNESAKIEVNFNFIGIGIDSSIQADSSLEFSDYQCTNITSDACILPIVDSGKDCGSYKITCNDSGDCHKIQIFGASTDEAMAHLKLRTQKKSFTTSFYVDAHISTEPEVQLSFESATQASEYAELVFYLQLASTFICCMLSGLFARKMRHYKWKSWCLMQKIFPAALLLFAISNWPYVYDWKPGSFYHLTLIQISNWAGLLSCLLWIILLFSLSILSFSRSSFQLPFVLPVLLFSSFIALTNLYGRTWLALCSSNIYNTILSILIISLAIFCVGILRNLMKNIYTEFSINTCFPYFLVLFNFFCFAISLGTYGLHHISLIFMPSSISSCVPTLLFYSSTIYSSLVLTYILKPPMCNQNGDSIIPEIELM</sequence>
<keyword evidence="1" id="KW-0472">Membrane</keyword>
<dbReference type="AlphaFoldDB" id="E4WSK8"/>
<name>E4WSK8_OIKDI</name>
<feature type="transmembrane region" description="Helical" evidence="1">
    <location>
        <begin position="202"/>
        <end position="222"/>
    </location>
</feature>
<reference evidence="2" key="1">
    <citation type="journal article" date="2010" name="Science">
        <title>Plasticity of animal genome architecture unmasked by rapid evolution of a pelagic tunicate.</title>
        <authorList>
            <person name="Denoeud F."/>
            <person name="Henriet S."/>
            <person name="Mungpakdee S."/>
            <person name="Aury J.M."/>
            <person name="Da Silva C."/>
            <person name="Brinkmann H."/>
            <person name="Mikhaleva J."/>
            <person name="Olsen L.C."/>
            <person name="Jubin C."/>
            <person name="Canestro C."/>
            <person name="Bouquet J.M."/>
            <person name="Danks G."/>
            <person name="Poulain J."/>
            <person name="Campsteijn C."/>
            <person name="Adamski M."/>
            <person name="Cross I."/>
            <person name="Yadetie F."/>
            <person name="Muffato M."/>
            <person name="Louis A."/>
            <person name="Butcher S."/>
            <person name="Tsagkogeorga G."/>
            <person name="Konrad A."/>
            <person name="Singh S."/>
            <person name="Jensen M.F."/>
            <person name="Cong E.H."/>
            <person name="Eikeseth-Otteraa H."/>
            <person name="Noel B."/>
            <person name="Anthouard V."/>
            <person name="Porcel B.M."/>
            <person name="Kachouri-Lafond R."/>
            <person name="Nishino A."/>
            <person name="Ugolini M."/>
            <person name="Chourrout P."/>
            <person name="Nishida H."/>
            <person name="Aasland R."/>
            <person name="Huzurbazar S."/>
            <person name="Westhof E."/>
            <person name="Delsuc F."/>
            <person name="Lehrach H."/>
            <person name="Reinhardt R."/>
            <person name="Weissenbach J."/>
            <person name="Roy S.W."/>
            <person name="Artiguenave F."/>
            <person name="Postlethwait J.H."/>
            <person name="Manak J.R."/>
            <person name="Thompson E.M."/>
            <person name="Jaillon O."/>
            <person name="Du Pasquier L."/>
            <person name="Boudinot P."/>
            <person name="Liberles D.A."/>
            <person name="Volff J.N."/>
            <person name="Philippe H."/>
            <person name="Lenhard B."/>
            <person name="Roest Crollius H."/>
            <person name="Wincker P."/>
            <person name="Chourrout D."/>
        </authorList>
    </citation>
    <scope>NUCLEOTIDE SEQUENCE [LARGE SCALE GENOMIC DNA]</scope>
</reference>
<evidence type="ECO:0000313" key="3">
    <source>
        <dbReference type="Proteomes" id="UP000001307"/>
    </source>
</evidence>
<gene>
    <name evidence="2" type="ORF">GSOID_T00000745001</name>
</gene>
<dbReference type="EMBL" id="FN653015">
    <property type="protein sequence ID" value="CBY20741.1"/>
    <property type="molecule type" value="Genomic_DNA"/>
</dbReference>
<keyword evidence="3" id="KW-1185">Reference proteome</keyword>